<comment type="caution">
    <text evidence="3">The sequence shown here is derived from an EMBL/GenBank/DDBJ whole genome shotgun (WGS) entry which is preliminary data.</text>
</comment>
<dbReference type="PANTHER" id="PTHR47718:SF13">
    <property type="entry name" value="OS09G0290500 PROTEIN"/>
    <property type="match status" value="1"/>
</dbReference>
<protein>
    <submittedName>
        <fullName evidence="3">Uncharacterized protein</fullName>
    </submittedName>
</protein>
<dbReference type="EMBL" id="QZWG01000018">
    <property type="protein sequence ID" value="RZB52505.1"/>
    <property type="molecule type" value="Genomic_DNA"/>
</dbReference>
<dbReference type="Pfam" id="PF10551">
    <property type="entry name" value="MULE"/>
    <property type="match status" value="1"/>
</dbReference>
<dbReference type="Proteomes" id="UP000289340">
    <property type="component" value="Chromosome 18"/>
</dbReference>
<dbReference type="InterPro" id="IPR004330">
    <property type="entry name" value="FAR1_DNA_bnd_dom"/>
</dbReference>
<dbReference type="InterPro" id="IPR018289">
    <property type="entry name" value="MULE_transposase_dom"/>
</dbReference>
<reference evidence="3 4" key="1">
    <citation type="submission" date="2018-09" db="EMBL/GenBank/DDBJ databases">
        <title>A high-quality reference genome of wild soybean provides a powerful tool to mine soybean genomes.</title>
        <authorList>
            <person name="Xie M."/>
            <person name="Chung C.Y.L."/>
            <person name="Li M.-W."/>
            <person name="Wong F.-L."/>
            <person name="Chan T.-F."/>
            <person name="Lam H.-M."/>
        </authorList>
    </citation>
    <scope>NUCLEOTIDE SEQUENCE [LARGE SCALE GENOMIC DNA]</scope>
    <source>
        <strain evidence="4">cv. W05</strain>
        <tissue evidence="3">Hypocotyl of etiolated seedlings</tissue>
    </source>
</reference>
<gene>
    <name evidence="3" type="ORF">D0Y65_048821</name>
</gene>
<evidence type="ECO:0000313" key="4">
    <source>
        <dbReference type="Proteomes" id="UP000289340"/>
    </source>
</evidence>
<evidence type="ECO:0000259" key="1">
    <source>
        <dbReference type="Pfam" id="PF03101"/>
    </source>
</evidence>
<evidence type="ECO:0000313" key="3">
    <source>
        <dbReference type="EMBL" id="RZB52505.1"/>
    </source>
</evidence>
<dbReference type="PANTHER" id="PTHR47718">
    <property type="entry name" value="OS01G0519700 PROTEIN"/>
    <property type="match status" value="1"/>
</dbReference>
<keyword evidence="4" id="KW-1185">Reference proteome</keyword>
<dbReference type="Pfam" id="PF03101">
    <property type="entry name" value="FAR1"/>
    <property type="match status" value="1"/>
</dbReference>
<evidence type="ECO:0000259" key="2">
    <source>
        <dbReference type="Pfam" id="PF10551"/>
    </source>
</evidence>
<proteinExistence type="predicted"/>
<organism evidence="3 4">
    <name type="scientific">Glycine soja</name>
    <name type="common">Wild soybean</name>
    <dbReference type="NCBI Taxonomy" id="3848"/>
    <lineage>
        <taxon>Eukaryota</taxon>
        <taxon>Viridiplantae</taxon>
        <taxon>Streptophyta</taxon>
        <taxon>Embryophyta</taxon>
        <taxon>Tracheophyta</taxon>
        <taxon>Spermatophyta</taxon>
        <taxon>Magnoliopsida</taxon>
        <taxon>eudicotyledons</taxon>
        <taxon>Gunneridae</taxon>
        <taxon>Pentapetalae</taxon>
        <taxon>rosids</taxon>
        <taxon>fabids</taxon>
        <taxon>Fabales</taxon>
        <taxon>Fabaceae</taxon>
        <taxon>Papilionoideae</taxon>
        <taxon>50 kb inversion clade</taxon>
        <taxon>NPAAA clade</taxon>
        <taxon>indigoferoid/millettioid clade</taxon>
        <taxon>Phaseoleae</taxon>
        <taxon>Glycine</taxon>
        <taxon>Glycine subgen. Soja</taxon>
    </lineage>
</organism>
<sequence length="291" mass="34242">MLIQMEEHSISDCSNDGTFEDVHMEDDGVALRMMSLVSKVKNMCFWNEDGLDDNECFENNVSDDNELKDEEDYDNEVLNDEGYQFYKWYAWANDFSIRKSHVLINKKGETLQQTFVCSKEGYRQDRGLSPRNRKHEYKNFTRCGCKVYIRVHVNELIDHWYVFVFSGGHKHKLLNEQDCGVLSVFATALVTNETEETYLWLLEQFLKEMKGKHPSSVITDGDLAMRNAIRIVFPRTHHRPQNLSQENDDLRRIHRWIVVKFEYHVHNPIPNILTIGNFKIISEIRGKPFAL</sequence>
<accession>A0A445FUA8</accession>
<feature type="domain" description="FAR1" evidence="1">
    <location>
        <begin position="84"/>
        <end position="174"/>
    </location>
</feature>
<dbReference type="AlphaFoldDB" id="A0A445FUA8"/>
<feature type="domain" description="MULE transposase" evidence="2">
    <location>
        <begin position="183"/>
        <end position="239"/>
    </location>
</feature>
<name>A0A445FUA8_GLYSO</name>